<gene>
    <name evidence="1" type="ORF">PAXRUDRAFT_180832</name>
</gene>
<dbReference type="OrthoDB" id="3257613at2759"/>
<protein>
    <recommendedName>
        <fullName evidence="3">CxC2-like cysteine cluster KDZ transposase-associated domain-containing protein</fullName>
    </recommendedName>
</protein>
<dbReference type="Proteomes" id="UP000054538">
    <property type="component" value="Unassembled WGS sequence"/>
</dbReference>
<reference evidence="1 2" key="1">
    <citation type="submission" date="2014-04" db="EMBL/GenBank/DDBJ databases">
        <authorList>
            <consortium name="DOE Joint Genome Institute"/>
            <person name="Kuo A."/>
            <person name="Kohler A."/>
            <person name="Jargeat P."/>
            <person name="Nagy L.G."/>
            <person name="Floudas D."/>
            <person name="Copeland A."/>
            <person name="Barry K.W."/>
            <person name="Cichocki N."/>
            <person name="Veneault-Fourrey C."/>
            <person name="LaButti K."/>
            <person name="Lindquist E.A."/>
            <person name="Lipzen A."/>
            <person name="Lundell T."/>
            <person name="Morin E."/>
            <person name="Murat C."/>
            <person name="Sun H."/>
            <person name="Tunlid A."/>
            <person name="Henrissat B."/>
            <person name="Grigoriev I.V."/>
            <person name="Hibbett D.S."/>
            <person name="Martin F."/>
            <person name="Nordberg H.P."/>
            <person name="Cantor M.N."/>
            <person name="Hua S.X."/>
        </authorList>
    </citation>
    <scope>NUCLEOTIDE SEQUENCE [LARGE SCALE GENOMIC DNA]</scope>
    <source>
        <strain evidence="1 2">Ve08.2h10</strain>
    </source>
</reference>
<accession>A0A0D0BL21</accession>
<sequence length="121" mass="14149">DRYRELLRVSHQWRLLKLLKWAGFGHRQDSPKPRSLVLFCPTCPQPGINVYPDVTDDLSNWKYNQMLIMDGNFKAEHLYDRQTDGQVWLMDGLGFMVSRLPYHEYLAATNHSLEVCIVGIL</sequence>
<evidence type="ECO:0000313" key="1">
    <source>
        <dbReference type="EMBL" id="KIK72357.1"/>
    </source>
</evidence>
<dbReference type="InParanoid" id="A0A0D0BL21"/>
<evidence type="ECO:0000313" key="2">
    <source>
        <dbReference type="Proteomes" id="UP000054538"/>
    </source>
</evidence>
<reference evidence="2" key="2">
    <citation type="submission" date="2015-01" db="EMBL/GenBank/DDBJ databases">
        <title>Evolutionary Origins and Diversification of the Mycorrhizal Mutualists.</title>
        <authorList>
            <consortium name="DOE Joint Genome Institute"/>
            <consortium name="Mycorrhizal Genomics Consortium"/>
            <person name="Kohler A."/>
            <person name="Kuo A."/>
            <person name="Nagy L.G."/>
            <person name="Floudas D."/>
            <person name="Copeland A."/>
            <person name="Barry K.W."/>
            <person name="Cichocki N."/>
            <person name="Veneault-Fourrey C."/>
            <person name="LaButti K."/>
            <person name="Lindquist E.A."/>
            <person name="Lipzen A."/>
            <person name="Lundell T."/>
            <person name="Morin E."/>
            <person name="Murat C."/>
            <person name="Riley R."/>
            <person name="Ohm R."/>
            <person name="Sun H."/>
            <person name="Tunlid A."/>
            <person name="Henrissat B."/>
            <person name="Grigoriev I.V."/>
            <person name="Hibbett D.S."/>
            <person name="Martin F."/>
        </authorList>
    </citation>
    <scope>NUCLEOTIDE SEQUENCE [LARGE SCALE GENOMIC DNA]</scope>
    <source>
        <strain evidence="2">Ve08.2h10</strain>
    </source>
</reference>
<feature type="non-terminal residue" evidence="1">
    <location>
        <position position="1"/>
    </location>
</feature>
<evidence type="ECO:0008006" key="3">
    <source>
        <dbReference type="Google" id="ProtNLM"/>
    </source>
</evidence>
<organism evidence="1 2">
    <name type="scientific">Paxillus rubicundulus Ve08.2h10</name>
    <dbReference type="NCBI Taxonomy" id="930991"/>
    <lineage>
        <taxon>Eukaryota</taxon>
        <taxon>Fungi</taxon>
        <taxon>Dikarya</taxon>
        <taxon>Basidiomycota</taxon>
        <taxon>Agaricomycotina</taxon>
        <taxon>Agaricomycetes</taxon>
        <taxon>Agaricomycetidae</taxon>
        <taxon>Boletales</taxon>
        <taxon>Paxilineae</taxon>
        <taxon>Paxillaceae</taxon>
        <taxon>Paxillus</taxon>
    </lineage>
</organism>
<keyword evidence="2" id="KW-1185">Reference proteome</keyword>
<dbReference type="EMBL" id="KN830923">
    <property type="protein sequence ID" value="KIK72357.1"/>
    <property type="molecule type" value="Genomic_DNA"/>
</dbReference>
<name>A0A0D0BL21_9AGAM</name>
<dbReference type="HOGENOM" id="CLU_003703_4_0_1"/>
<dbReference type="AlphaFoldDB" id="A0A0D0BL21"/>
<proteinExistence type="predicted"/>